<evidence type="ECO:0000313" key="2">
    <source>
        <dbReference type="Proteomes" id="UP001241377"/>
    </source>
</evidence>
<gene>
    <name evidence="1" type="ORF">QFC19_007070</name>
</gene>
<evidence type="ECO:0000313" key="1">
    <source>
        <dbReference type="EMBL" id="KAJ9096687.1"/>
    </source>
</evidence>
<dbReference type="Proteomes" id="UP001241377">
    <property type="component" value="Unassembled WGS sequence"/>
</dbReference>
<comment type="caution">
    <text evidence="1">The sequence shown here is derived from an EMBL/GenBank/DDBJ whole genome shotgun (WGS) entry which is preliminary data.</text>
</comment>
<keyword evidence="2" id="KW-1185">Reference proteome</keyword>
<name>A0ACC2VCK7_9TREE</name>
<proteinExistence type="predicted"/>
<sequence length="759" mass="83179">MWPVLAVLLSIVNGQIVLANSAINDQVDVFFGTENGGNVFPGPARPFGMVKMGVDVLDAKGGSAYSGYSPDGRINGISMMHESGTGGAPQYGVVAQLPLVGDVDLGSQQTIERLSPDSGSVGHYLVNATNGVTAEFAAADRAGIYKYTFPSGTTPLVLVNGSHHLSAPTRPWWTQYFVNGSLSTLSEGKYTGSTTIKGGWGEQLPWTIYYCGDFETAPSSINAFSGSQRFNSSTVSSSIQDGSFGFLFTFPEGTTSISSRVGISFISTDQACRNIENELSGYQIEDTVAETVKKWNTQVFGKVDIETDNSTLLEYIYTALYGAHLLPSNRTGENPYWSSTEPYYDDFFTIWDTFRCLNPLFNILSPSRGADIVRSLIDTWRNDGYTPDARSANQNGRTQGGSNSDIVMADAYAKNINDGINWEDGFSAMKKNAEVTPEYVYDPKAPDASNKEGRGALPDWLKYGYVTRAYTRSVTRTMEYAYDDFALSVVAKGLGYTSDAAKYLKRSTNWKNIWNPEATNSSVSYKGFVQPKNADGTFNGTNYDPLSCNNCYWTDDEYEGKPVEYVWAVPHDISSLVDLMGGNDSFSQRLDDMFALHGQGFADIGNEPSFLTPYLYNYVNAQHKTVELIRYLVNTKYSPGASGLPGNSDAGAMQAWLLFGLFGFYPVAGTTTYLLSSPFVPKTTFNLENGNTVEIVANNLSDTNFYVQSVQINGEDWNKNWFSHEDLFENGGTITFELDSQPIVWETGDVPPSPGHTNS</sequence>
<reference evidence="1" key="1">
    <citation type="submission" date="2023-04" db="EMBL/GenBank/DDBJ databases">
        <title>Draft Genome sequencing of Naganishia species isolated from polar environments using Oxford Nanopore Technology.</title>
        <authorList>
            <person name="Leo P."/>
            <person name="Venkateswaran K."/>
        </authorList>
    </citation>
    <scope>NUCLEOTIDE SEQUENCE</scope>
    <source>
        <strain evidence="1">MNA-CCFEE 5261</strain>
    </source>
</reference>
<accession>A0ACC2VCK7</accession>
<dbReference type="EMBL" id="JASBWR010000091">
    <property type="protein sequence ID" value="KAJ9096687.1"/>
    <property type="molecule type" value="Genomic_DNA"/>
</dbReference>
<protein>
    <submittedName>
        <fullName evidence="1">Uncharacterized protein</fullName>
    </submittedName>
</protein>
<organism evidence="1 2">
    <name type="scientific">Naganishia cerealis</name>
    <dbReference type="NCBI Taxonomy" id="610337"/>
    <lineage>
        <taxon>Eukaryota</taxon>
        <taxon>Fungi</taxon>
        <taxon>Dikarya</taxon>
        <taxon>Basidiomycota</taxon>
        <taxon>Agaricomycotina</taxon>
        <taxon>Tremellomycetes</taxon>
        <taxon>Filobasidiales</taxon>
        <taxon>Filobasidiaceae</taxon>
        <taxon>Naganishia</taxon>
    </lineage>
</organism>